<dbReference type="Proteomes" id="UP000198507">
    <property type="component" value="Unassembled WGS sequence"/>
</dbReference>
<accession>A0A1I0E2H5</accession>
<dbReference type="OrthoDB" id="3209544at2"/>
<keyword evidence="2" id="KW-1185">Reference proteome</keyword>
<sequence length="988" mass="106675">MTTTNPFAALDDYELAHLVEHLRAVGDDRALHRLLRMSTADGANGWYAEKEGREGIGGYLDDVAIARDVAATATTTALQRNMPATAMADELRYALVVSSINSISRVLPPTLLAALVRVGHWPITQAMRYADQQPFAPLRAEAFARLAEHTTDQQRLRCLHAALNAARAIRARPDWRLRALGQIAFRAPSPLRADVVREGLAVLRDIGQVEIDENTATFLQAVPDELWPEVEFQLTVLPLTLTGPVRPGESLTGGRPDPWTFGVRSFCPLITRFGEPLFRSVVEAARAEAEPVLRGLLLAACADRQPALLAEARQAADPIWQADVRAELDVAVATHLDPASRRELLDDAVQRGRAESYPPTRARMLLALAPAVPEPQQSALLAETLAACRLVDDGSARSYLFRLLLPLLPDEAAAELVTDTDRLGDGPEWGRVVSALAPRLAPSALLHLLGRVQRIDDDKAVISALLKLAAQLEPEARTSLVQRLLDLMPAQSDAISSSYWTTMAGQLSLGEFASAVTAAGRMTHGDRRSSALRALAEQATDDARLAAVAAVGDIAVHVTALRSRAAAHPDPGRRDALLRHAVAIALTLDDLQERLRAAVAVFTSGRRDPDAAHALVAAVRASDWTPAAKADGIASLVGFLPEGERVAAAADVLGRIKAIQDEQRPMIERLAPLLRPLQYIRDEYHPGTALRAVYAHLGPDQWPLTLEIIGGIRDMYERSSALSEFARNAPDVVSLETGYFGVAAGLRTLRDWASAHFAGIQFTRDDDLRRRIVDFLFAQVSSFPVDRAGGHDIDFLTGLAGHLDRARLDAVITVATKIADGFFRDRALSSLVQHLPPSEAVAAAVAIQTPLWRARALIPLLHRPLSSADRATALAALIELGPNTDLLPVVDQLPPDQRVVVLQAAARTAINGQGSSSMSSQVAEFVATAPAKQLHAVWSDAVPGLGARSRGVLLNNLEWPCRFVARLGGSAAVRAVADAVLDVRLWWP</sequence>
<protein>
    <submittedName>
        <fullName evidence="1">Uncharacterized protein</fullName>
    </submittedName>
</protein>
<reference evidence="2" key="1">
    <citation type="submission" date="2016-10" db="EMBL/GenBank/DDBJ databases">
        <authorList>
            <person name="Varghese N."/>
            <person name="Submissions S."/>
        </authorList>
    </citation>
    <scope>NUCLEOTIDE SEQUENCE [LARGE SCALE GENOMIC DNA]</scope>
    <source>
        <strain evidence="2">DSM 44209</strain>
    </source>
</reference>
<organism evidence="1 2">
    <name type="scientific">Geodermatophilus poikilotrophus</name>
    <dbReference type="NCBI Taxonomy" id="1333667"/>
    <lineage>
        <taxon>Bacteria</taxon>
        <taxon>Bacillati</taxon>
        <taxon>Actinomycetota</taxon>
        <taxon>Actinomycetes</taxon>
        <taxon>Geodermatophilales</taxon>
        <taxon>Geodermatophilaceae</taxon>
        <taxon>Geodermatophilus</taxon>
    </lineage>
</organism>
<name>A0A1I0E2H5_9ACTN</name>
<dbReference type="RefSeq" id="WP_091443890.1">
    <property type="nucleotide sequence ID" value="NZ_FOIE01000004.1"/>
</dbReference>
<gene>
    <name evidence="1" type="ORF">SAMN04488546_2302</name>
</gene>
<evidence type="ECO:0000313" key="2">
    <source>
        <dbReference type="Proteomes" id="UP000198507"/>
    </source>
</evidence>
<dbReference type="EMBL" id="FOIE01000004">
    <property type="protein sequence ID" value="SET39119.1"/>
    <property type="molecule type" value="Genomic_DNA"/>
</dbReference>
<dbReference type="AlphaFoldDB" id="A0A1I0E2H5"/>
<proteinExistence type="predicted"/>
<evidence type="ECO:0000313" key="1">
    <source>
        <dbReference type="EMBL" id="SET39119.1"/>
    </source>
</evidence>